<accession>A0A7W4Z4S5</accession>
<dbReference type="PANTHER" id="PTHR46509">
    <property type="entry name" value="PHOSPHOADENOSINE PHOSPHOSULFATE REDUCTASE"/>
    <property type="match status" value="1"/>
</dbReference>
<dbReference type="GO" id="GO:0005737">
    <property type="term" value="C:cytoplasm"/>
    <property type="evidence" value="ECO:0007669"/>
    <property type="project" value="TreeGrafter"/>
</dbReference>
<comment type="similarity">
    <text evidence="1">Belongs to the PAPS reductase family. CysH subfamily.</text>
</comment>
<sequence length="210" mass="23938">MKDLDLSKISAELAEQSPQDIIRWALALGEPVMSSTSFSQNAAVMLHLVTSVDRDIPVVWVDSGYNVPDAYRVAERLMKDLKPNMKIFTPEMTAERRNAIMGGIPHPDDTPELFKEFTRQVKLEPFSRALDEIKPKIWITGIRKEETDFRKGLDILSWDARGLLKVAPIFHWTADDVQRYMEEHELPSCKHYFDPTKVAENAECGLHTAA</sequence>
<dbReference type="InterPro" id="IPR002500">
    <property type="entry name" value="PAPS_reduct_dom"/>
</dbReference>
<dbReference type="PANTHER" id="PTHR46509:SF1">
    <property type="entry name" value="PHOSPHOADENOSINE PHOSPHOSULFATE REDUCTASE"/>
    <property type="match status" value="1"/>
</dbReference>
<comment type="pathway">
    <text evidence="2">Sulfur metabolism; hydrogen sulfide biosynthesis; sulfite from sulfate.</text>
</comment>
<organism evidence="4 5">
    <name type="scientific">Litorivivens lipolytica</name>
    <dbReference type="NCBI Taxonomy" id="1524264"/>
    <lineage>
        <taxon>Bacteria</taxon>
        <taxon>Pseudomonadati</taxon>
        <taxon>Pseudomonadota</taxon>
        <taxon>Gammaproteobacteria</taxon>
        <taxon>Litorivivens</taxon>
    </lineage>
</organism>
<evidence type="ECO:0000256" key="1">
    <source>
        <dbReference type="ARBA" id="ARBA00009732"/>
    </source>
</evidence>
<evidence type="ECO:0000313" key="4">
    <source>
        <dbReference type="EMBL" id="MBB3046789.1"/>
    </source>
</evidence>
<dbReference type="Proteomes" id="UP000537130">
    <property type="component" value="Unassembled WGS sequence"/>
</dbReference>
<dbReference type="GO" id="GO:0019379">
    <property type="term" value="P:sulfate assimilation, phosphoadenylyl sulfate reduction by phosphoadenylyl-sulfate reductase (thioredoxin)"/>
    <property type="evidence" value="ECO:0007669"/>
    <property type="project" value="TreeGrafter"/>
</dbReference>
<dbReference type="GO" id="GO:0004604">
    <property type="term" value="F:phosphoadenylyl-sulfate reductase (thioredoxin) activity"/>
    <property type="evidence" value="ECO:0007669"/>
    <property type="project" value="UniProtKB-EC"/>
</dbReference>
<feature type="domain" description="Phosphoadenosine phosphosulphate reductase" evidence="3">
    <location>
        <begin position="33"/>
        <end position="193"/>
    </location>
</feature>
<evidence type="ECO:0000259" key="3">
    <source>
        <dbReference type="Pfam" id="PF01507"/>
    </source>
</evidence>
<evidence type="ECO:0000256" key="2">
    <source>
        <dbReference type="ARBA" id="ARBA00024327"/>
    </source>
</evidence>
<dbReference type="SUPFAM" id="SSF52402">
    <property type="entry name" value="Adenine nucleotide alpha hydrolases-like"/>
    <property type="match status" value="1"/>
</dbReference>
<protein>
    <submittedName>
        <fullName evidence="4">Phosphoadenosine phosphosulfate reductase</fullName>
        <ecNumber evidence="4">1.8.4.8</ecNumber>
    </submittedName>
</protein>
<dbReference type="InterPro" id="IPR014729">
    <property type="entry name" value="Rossmann-like_a/b/a_fold"/>
</dbReference>
<dbReference type="AlphaFoldDB" id="A0A7W4Z4S5"/>
<dbReference type="RefSeq" id="WP_343067402.1">
    <property type="nucleotide sequence ID" value="NZ_JACHWY010000001.1"/>
</dbReference>
<gene>
    <name evidence="4" type="ORF">FHR99_001025</name>
</gene>
<proteinExistence type="inferred from homology"/>
<dbReference type="EMBL" id="JACHWY010000001">
    <property type="protein sequence ID" value="MBB3046789.1"/>
    <property type="molecule type" value="Genomic_DNA"/>
</dbReference>
<dbReference type="Pfam" id="PF01507">
    <property type="entry name" value="PAPS_reduct"/>
    <property type="match status" value="1"/>
</dbReference>
<reference evidence="4 5" key="1">
    <citation type="submission" date="2020-08" db="EMBL/GenBank/DDBJ databases">
        <title>Genomic Encyclopedia of Type Strains, Phase III (KMG-III): the genomes of soil and plant-associated and newly described type strains.</title>
        <authorList>
            <person name="Whitman W."/>
        </authorList>
    </citation>
    <scope>NUCLEOTIDE SEQUENCE [LARGE SCALE GENOMIC DNA]</scope>
    <source>
        <strain evidence="4 5">CECT 8654</strain>
    </source>
</reference>
<evidence type="ECO:0000313" key="5">
    <source>
        <dbReference type="Proteomes" id="UP000537130"/>
    </source>
</evidence>
<keyword evidence="4" id="KW-0560">Oxidoreductase</keyword>
<keyword evidence="5" id="KW-1185">Reference proteome</keyword>
<dbReference type="EC" id="1.8.4.8" evidence="4"/>
<name>A0A7W4Z4S5_9GAMM</name>
<dbReference type="Gene3D" id="3.40.50.620">
    <property type="entry name" value="HUPs"/>
    <property type="match status" value="1"/>
</dbReference>
<comment type="caution">
    <text evidence="4">The sequence shown here is derived from an EMBL/GenBank/DDBJ whole genome shotgun (WGS) entry which is preliminary data.</text>
</comment>